<gene>
    <name evidence="3" type="ORF">OOT00_01470</name>
</gene>
<feature type="domain" description="Sulfatase-modifying factor enzyme-like" evidence="2">
    <location>
        <begin position="86"/>
        <end position="313"/>
    </location>
</feature>
<dbReference type="RefSeq" id="WP_265423514.1">
    <property type="nucleotide sequence ID" value="NZ_JAPFPW010000001.1"/>
</dbReference>
<comment type="caution">
    <text evidence="3">The sequence shown here is derived from an EMBL/GenBank/DDBJ whole genome shotgun (WGS) entry which is preliminary data.</text>
</comment>
<reference evidence="3 4" key="1">
    <citation type="submission" date="2022-11" db="EMBL/GenBank/DDBJ databases">
        <title>Desulfobotulus tamanensis H1 sp. nov. - anaerobic, alkaliphilic, sulphate reducing bacterium isolated from terrestrial mud volcano.</title>
        <authorList>
            <person name="Frolova A."/>
            <person name="Merkel A.Y."/>
            <person name="Slobodkin A.I."/>
        </authorList>
    </citation>
    <scope>NUCLEOTIDE SEQUENCE [LARGE SCALE GENOMIC DNA]</scope>
    <source>
        <strain evidence="3 4">H1</strain>
    </source>
</reference>
<evidence type="ECO:0000313" key="4">
    <source>
        <dbReference type="Proteomes" id="UP001209681"/>
    </source>
</evidence>
<name>A0ABT3N5B6_9BACT</name>
<dbReference type="EMBL" id="JAPFPW010000001">
    <property type="protein sequence ID" value="MCW7752651.1"/>
    <property type="molecule type" value="Genomic_DNA"/>
</dbReference>
<evidence type="ECO:0000259" key="2">
    <source>
        <dbReference type="Pfam" id="PF03781"/>
    </source>
</evidence>
<dbReference type="InterPro" id="IPR042095">
    <property type="entry name" value="SUMF_sf"/>
</dbReference>
<dbReference type="InterPro" id="IPR051043">
    <property type="entry name" value="Sulfatase_Mod_Factor_Kinase"/>
</dbReference>
<dbReference type="InterPro" id="IPR005532">
    <property type="entry name" value="SUMF_dom"/>
</dbReference>
<protein>
    <submittedName>
        <fullName evidence="3">Formylglycine-generating enzyme family protein</fullName>
    </submittedName>
</protein>
<dbReference type="PROSITE" id="PS51257">
    <property type="entry name" value="PROKAR_LIPOPROTEIN"/>
    <property type="match status" value="1"/>
</dbReference>
<evidence type="ECO:0000313" key="3">
    <source>
        <dbReference type="EMBL" id="MCW7752651.1"/>
    </source>
</evidence>
<feature type="region of interest" description="Disordered" evidence="1">
    <location>
        <begin position="48"/>
        <end position="70"/>
    </location>
</feature>
<dbReference type="PANTHER" id="PTHR23150:SF19">
    <property type="entry name" value="FORMYLGLYCINE-GENERATING ENZYME"/>
    <property type="match status" value="1"/>
</dbReference>
<sequence length="318" mass="35184">MTAFTQRLAGIFVMIWLMACTGRSSLPGYDGLLPGDAGEVKEETVVRQAGSEQRPDSPGESTQSISDVGEAADSHQGYLTNALGMDFVWIPPGIFHMGSHMDDPDRYDDETRRKVTISRGFFLMATEVTQGQWEKVMGNNPSGFRHCGSYCPVERVSWNDVQVFIQKLQAMDKALIYRLPTEAEWEYAARGGSQTAFAFGRCLDADAANYNGRQPLAHCSEGRYREGPTPVGSFSPNAFGLHDMHGNVWEWCQDVYAPYDSEKSVVDPLYEGPGDERVIRGGSWYGSARSCRSAGRGRYAPDRGFNSIGFRLAAEKPD</sequence>
<dbReference type="PANTHER" id="PTHR23150">
    <property type="entry name" value="SULFATASE MODIFYING FACTOR 1, 2"/>
    <property type="match status" value="1"/>
</dbReference>
<keyword evidence="4" id="KW-1185">Reference proteome</keyword>
<accession>A0ABT3N5B6</accession>
<dbReference type="Pfam" id="PF03781">
    <property type="entry name" value="FGE-sulfatase"/>
    <property type="match status" value="1"/>
</dbReference>
<dbReference type="SUPFAM" id="SSF56436">
    <property type="entry name" value="C-type lectin-like"/>
    <property type="match status" value="1"/>
</dbReference>
<organism evidence="3 4">
    <name type="scientific">Desulfobotulus pelophilus</name>
    <dbReference type="NCBI Taxonomy" id="2823377"/>
    <lineage>
        <taxon>Bacteria</taxon>
        <taxon>Pseudomonadati</taxon>
        <taxon>Thermodesulfobacteriota</taxon>
        <taxon>Desulfobacteria</taxon>
        <taxon>Desulfobacterales</taxon>
        <taxon>Desulfobacteraceae</taxon>
        <taxon>Desulfobotulus</taxon>
    </lineage>
</organism>
<dbReference type="Gene3D" id="3.90.1580.10">
    <property type="entry name" value="paralog of FGE (formylglycine-generating enzyme)"/>
    <property type="match status" value="1"/>
</dbReference>
<proteinExistence type="predicted"/>
<dbReference type="InterPro" id="IPR016187">
    <property type="entry name" value="CTDL_fold"/>
</dbReference>
<evidence type="ECO:0000256" key="1">
    <source>
        <dbReference type="SAM" id="MobiDB-lite"/>
    </source>
</evidence>
<dbReference type="Proteomes" id="UP001209681">
    <property type="component" value="Unassembled WGS sequence"/>
</dbReference>